<dbReference type="Pfam" id="PF00753">
    <property type="entry name" value="Lactamase_B"/>
    <property type="match status" value="1"/>
</dbReference>
<feature type="domain" description="Rhodanese" evidence="2">
    <location>
        <begin position="265"/>
        <end position="355"/>
    </location>
</feature>
<dbReference type="InterPro" id="IPR044528">
    <property type="entry name" value="POD-like_MBL-fold"/>
</dbReference>
<proteinExistence type="predicted"/>
<dbReference type="SMART" id="SM00849">
    <property type="entry name" value="Lactamase_B"/>
    <property type="match status" value="1"/>
</dbReference>
<dbReference type="SUPFAM" id="SSF56281">
    <property type="entry name" value="Metallo-hydrolase/oxidoreductase"/>
    <property type="match status" value="1"/>
</dbReference>
<dbReference type="RefSeq" id="WP_345082607.1">
    <property type="nucleotide sequence ID" value="NZ_BAABFA010000011.1"/>
</dbReference>
<dbReference type="EMBL" id="BAABFA010000011">
    <property type="protein sequence ID" value="GAA4466393.1"/>
    <property type="molecule type" value="Genomic_DNA"/>
</dbReference>
<evidence type="ECO:0000313" key="3">
    <source>
        <dbReference type="EMBL" id="GAA4466393.1"/>
    </source>
</evidence>
<reference evidence="4" key="1">
    <citation type="journal article" date="2019" name="Int. J. Syst. Evol. Microbiol.">
        <title>The Global Catalogue of Microorganisms (GCM) 10K type strain sequencing project: providing services to taxonomists for standard genome sequencing and annotation.</title>
        <authorList>
            <consortium name="The Broad Institute Genomics Platform"/>
            <consortium name="The Broad Institute Genome Sequencing Center for Infectious Disease"/>
            <person name="Wu L."/>
            <person name="Ma J."/>
        </authorList>
    </citation>
    <scope>NUCLEOTIDE SEQUENCE [LARGE SCALE GENOMIC DNA]</scope>
    <source>
        <strain evidence="4">JCM 32105</strain>
    </source>
</reference>
<evidence type="ECO:0000256" key="1">
    <source>
        <dbReference type="ARBA" id="ARBA00022723"/>
    </source>
</evidence>
<keyword evidence="4" id="KW-1185">Reference proteome</keyword>
<dbReference type="PROSITE" id="PS50206">
    <property type="entry name" value="RHODANESE_3"/>
    <property type="match status" value="2"/>
</dbReference>
<dbReference type="CDD" id="cd00158">
    <property type="entry name" value="RHOD"/>
    <property type="match status" value="2"/>
</dbReference>
<keyword evidence="1" id="KW-0479">Metal-binding</keyword>
<dbReference type="Proteomes" id="UP001500067">
    <property type="component" value="Unassembled WGS sequence"/>
</dbReference>
<dbReference type="CDD" id="cd07724">
    <property type="entry name" value="POD-like_MBL-fold"/>
    <property type="match status" value="1"/>
</dbReference>
<protein>
    <submittedName>
        <fullName evidence="3">MBL fold metallo-hydrolase</fullName>
    </submittedName>
</protein>
<dbReference type="InterPro" id="IPR036866">
    <property type="entry name" value="RibonucZ/Hydroxyglut_hydro"/>
</dbReference>
<name>A0ABP8NJI2_9BACT</name>
<sequence length="460" mass="50345">MYVQQLYTNCLAHAAYYIECDKEAAIVDPLRDPKPYMELATKRGARIKYILETHFHADFVSGHIDLANETGATIVFGPDAVPEYRAYIATDGETLKLGSAVLEVLHTPGHTIESTCFLLKAKNEHVGCLFSGDTLFVGDVGRPDLLSGNLPKEALAAMLYESLQRKIKILPNDTLVYPGHGAGSACGKNIGVSSFSTIGDERARNYALLITDKDEFIRAVTTGLPVAPVYFFKDAALNKKGAGVYKDVLQRSLRPLSFTEFKGLQRPGTLALDTRDAMEFAAGSITGSLNIGLNGDFAVWAGHFIPADASILLVADPGREAEAIERLARIGFDNVVGYLFGGMHTWYSLGGEYQRIMTVTGEEMHELVLAGEYELLDVRNRLEVSKDHIPGATHIPLNELKDRRETLDKDRKWLVYCAGGYRSMIAASFLLAVGCHFVASLEGGINALRKIRPEIVEAGQ</sequence>
<organism evidence="3 4">
    <name type="scientific">Nemorincola caseinilytica</name>
    <dbReference type="NCBI Taxonomy" id="2054315"/>
    <lineage>
        <taxon>Bacteria</taxon>
        <taxon>Pseudomonadati</taxon>
        <taxon>Bacteroidota</taxon>
        <taxon>Chitinophagia</taxon>
        <taxon>Chitinophagales</taxon>
        <taxon>Chitinophagaceae</taxon>
        <taxon>Nemorincola</taxon>
    </lineage>
</organism>
<dbReference type="InterPro" id="IPR036873">
    <property type="entry name" value="Rhodanese-like_dom_sf"/>
</dbReference>
<dbReference type="Gene3D" id="3.60.15.10">
    <property type="entry name" value="Ribonuclease Z/Hydroxyacylglutathione hydrolase-like"/>
    <property type="match status" value="1"/>
</dbReference>
<accession>A0ABP8NJI2</accession>
<dbReference type="InterPro" id="IPR001763">
    <property type="entry name" value="Rhodanese-like_dom"/>
</dbReference>
<dbReference type="Gene3D" id="3.40.250.10">
    <property type="entry name" value="Rhodanese-like domain"/>
    <property type="match status" value="2"/>
</dbReference>
<dbReference type="Pfam" id="PF00581">
    <property type="entry name" value="Rhodanese"/>
    <property type="match status" value="2"/>
</dbReference>
<evidence type="ECO:0000313" key="4">
    <source>
        <dbReference type="Proteomes" id="UP001500067"/>
    </source>
</evidence>
<dbReference type="SMART" id="SM00450">
    <property type="entry name" value="RHOD"/>
    <property type="match status" value="2"/>
</dbReference>
<dbReference type="PANTHER" id="PTHR43084:SF1">
    <property type="entry name" value="PERSULFIDE DIOXYGENASE ETHE1, MITOCHONDRIAL"/>
    <property type="match status" value="1"/>
</dbReference>
<feature type="domain" description="Rhodanese" evidence="2">
    <location>
        <begin position="369"/>
        <end position="457"/>
    </location>
</feature>
<comment type="caution">
    <text evidence="3">The sequence shown here is derived from an EMBL/GenBank/DDBJ whole genome shotgun (WGS) entry which is preliminary data.</text>
</comment>
<gene>
    <name evidence="3" type="ORF">GCM10023093_20470</name>
</gene>
<evidence type="ECO:0000259" key="2">
    <source>
        <dbReference type="PROSITE" id="PS50206"/>
    </source>
</evidence>
<dbReference type="InterPro" id="IPR001279">
    <property type="entry name" value="Metallo-B-lactamas"/>
</dbReference>
<dbReference type="SUPFAM" id="SSF52821">
    <property type="entry name" value="Rhodanese/Cell cycle control phosphatase"/>
    <property type="match status" value="2"/>
</dbReference>
<dbReference type="PANTHER" id="PTHR43084">
    <property type="entry name" value="PERSULFIDE DIOXYGENASE ETHE1"/>
    <property type="match status" value="1"/>
</dbReference>
<dbReference type="InterPro" id="IPR051682">
    <property type="entry name" value="Mito_Persulfide_Diox"/>
</dbReference>